<keyword evidence="1 4" id="KW-0732">Signal</keyword>
<dbReference type="PROSITE" id="PS51034">
    <property type="entry name" value="ZP_2"/>
    <property type="match status" value="1"/>
</dbReference>
<dbReference type="Gene3D" id="2.10.25.10">
    <property type="entry name" value="Laminin"/>
    <property type="match status" value="1"/>
</dbReference>
<feature type="chain" id="PRO_5045117262" description="ZP domain-containing protein" evidence="4">
    <location>
        <begin position="18"/>
        <end position="642"/>
    </location>
</feature>
<dbReference type="SUPFAM" id="SSF57196">
    <property type="entry name" value="EGF/Laminin"/>
    <property type="match status" value="1"/>
</dbReference>
<dbReference type="Pfam" id="PF00100">
    <property type="entry name" value="Zona_pellucida"/>
    <property type="match status" value="1"/>
</dbReference>
<dbReference type="PANTHER" id="PTHR14002">
    <property type="entry name" value="ENDOGLIN/TGF-BETA RECEPTOR TYPE III"/>
    <property type="match status" value="1"/>
</dbReference>
<protein>
    <recommendedName>
        <fullName evidence="5">ZP domain-containing protein</fullName>
    </recommendedName>
</protein>
<dbReference type="SMART" id="SM00241">
    <property type="entry name" value="ZP"/>
    <property type="match status" value="1"/>
</dbReference>
<dbReference type="Gene3D" id="2.60.40.4100">
    <property type="entry name" value="Zona pellucida, ZP-C domain"/>
    <property type="match status" value="1"/>
</dbReference>
<evidence type="ECO:0000256" key="1">
    <source>
        <dbReference type="ARBA" id="ARBA00022729"/>
    </source>
</evidence>
<evidence type="ECO:0000256" key="4">
    <source>
        <dbReference type="SAM" id="SignalP"/>
    </source>
</evidence>
<feature type="transmembrane region" description="Helical" evidence="3">
    <location>
        <begin position="601"/>
        <end position="621"/>
    </location>
</feature>
<evidence type="ECO:0000259" key="5">
    <source>
        <dbReference type="PROSITE" id="PS51034"/>
    </source>
</evidence>
<dbReference type="InterPro" id="IPR042235">
    <property type="entry name" value="ZP-C_dom"/>
</dbReference>
<name>A0ABP0F3M5_CLALP</name>
<keyword evidence="3" id="KW-0812">Transmembrane</keyword>
<keyword evidence="7" id="KW-1185">Reference proteome</keyword>
<evidence type="ECO:0000313" key="7">
    <source>
        <dbReference type="Proteomes" id="UP001642483"/>
    </source>
</evidence>
<sequence>MICKMVLIIISASFVKACFYYPRQDNYKQELEYYPCGNNELCMTLKMLFVSTDQPQYGAIALSDGGLLNGSSEAHYCVLNPGNGATLLMSFPVGNDFGSFFPESSSSLTLLSTEVGFDFFSCTYKRPYSVTSPSGEKRNVSDQSFYLFNFQCQLDENSEPISNEFDSSLEVVNLLGDCPSHQDIQCNQTVTTIRVSKSYARSLIPSEIDALFLADAVGQSLSADSQCSAFEDPSSQAFVFNTVQDACIGETTQNSDGTITYSYFVFVSQEAARGVFPSSTPLFSSTPFFGSSIPVGATPPYLASSIPPFGLLIDREPMNIYTFNCTYLAQSNLTAVIDPLKLEFGASLARDIQINDRMKVSVNLSFAKNLTSVSISDDIYILVEIDQPSTFVLQLLNCSSTLSADPNDVMRTEIIEEGCPLSPNPATIIEDRAGPTAKFSVPAQKIFMAGLQPGQHFYYFHCEVDICDPAANSTCSEPKECSGRKKRSFQDEGNDHLNRKMVHGGPIAIEAESNKETFRISHPSSVTELKCKNKHGCSHECMRDVRGHVFCTCPTGSVLEENGKSCKYFGNLGHLQQQGKTAGNTSPTEVKIDFPEPNSTLPSLLTTIVLICIVLVCLYLARQYLCRQVHVQSMIKDKRQQV</sequence>
<evidence type="ECO:0000313" key="6">
    <source>
        <dbReference type="EMBL" id="CAK8674320.1"/>
    </source>
</evidence>
<feature type="signal peptide" evidence="4">
    <location>
        <begin position="1"/>
        <end position="17"/>
    </location>
</feature>
<reference evidence="6 7" key="1">
    <citation type="submission" date="2024-02" db="EMBL/GenBank/DDBJ databases">
        <authorList>
            <person name="Daric V."/>
            <person name="Darras S."/>
        </authorList>
    </citation>
    <scope>NUCLEOTIDE SEQUENCE [LARGE SCALE GENOMIC DNA]</scope>
</reference>
<evidence type="ECO:0000256" key="2">
    <source>
        <dbReference type="ARBA" id="ARBA00023157"/>
    </source>
</evidence>
<keyword evidence="2" id="KW-1015">Disulfide bond</keyword>
<dbReference type="PANTHER" id="PTHR14002:SF54">
    <property type="entry name" value="ZONA PELLUCIDA SPERM-BINDING PROTEIN 2"/>
    <property type="match status" value="1"/>
</dbReference>
<organism evidence="6 7">
    <name type="scientific">Clavelina lepadiformis</name>
    <name type="common">Light-bulb sea squirt</name>
    <name type="synonym">Ascidia lepadiformis</name>
    <dbReference type="NCBI Taxonomy" id="159417"/>
    <lineage>
        <taxon>Eukaryota</taxon>
        <taxon>Metazoa</taxon>
        <taxon>Chordata</taxon>
        <taxon>Tunicata</taxon>
        <taxon>Ascidiacea</taxon>
        <taxon>Aplousobranchia</taxon>
        <taxon>Clavelinidae</taxon>
        <taxon>Clavelina</taxon>
    </lineage>
</organism>
<comment type="caution">
    <text evidence="6">The sequence shown here is derived from an EMBL/GenBank/DDBJ whole genome shotgun (WGS) entry which is preliminary data.</text>
</comment>
<dbReference type="InterPro" id="IPR001507">
    <property type="entry name" value="ZP_dom"/>
</dbReference>
<accession>A0ABP0F3M5</accession>
<dbReference type="InterPro" id="IPR055355">
    <property type="entry name" value="ZP-C"/>
</dbReference>
<proteinExistence type="predicted"/>
<dbReference type="Proteomes" id="UP001642483">
    <property type="component" value="Unassembled WGS sequence"/>
</dbReference>
<feature type="domain" description="ZP" evidence="5">
    <location>
        <begin position="185"/>
        <end position="488"/>
    </location>
</feature>
<keyword evidence="3" id="KW-1133">Transmembrane helix</keyword>
<dbReference type="EMBL" id="CAWYQH010000013">
    <property type="protein sequence ID" value="CAK8674320.1"/>
    <property type="molecule type" value="Genomic_DNA"/>
</dbReference>
<evidence type="ECO:0000256" key="3">
    <source>
        <dbReference type="SAM" id="Phobius"/>
    </source>
</evidence>
<gene>
    <name evidence="6" type="ORF">CVLEPA_LOCUS4032</name>
</gene>
<keyword evidence="3" id="KW-0472">Membrane</keyword>